<gene>
    <name evidence="2" type="ORF">Defa_20110</name>
</gene>
<feature type="domain" description="Antirepressor protein C-terminal" evidence="1">
    <location>
        <begin position="38"/>
        <end position="146"/>
    </location>
</feature>
<accession>A0ABQ0E9P6</accession>
<evidence type="ECO:0000259" key="1">
    <source>
        <dbReference type="Pfam" id="PF03374"/>
    </source>
</evidence>
<evidence type="ECO:0000313" key="3">
    <source>
        <dbReference type="Proteomes" id="UP001628192"/>
    </source>
</evidence>
<protein>
    <recommendedName>
        <fullName evidence="1">Antirepressor protein C-terminal domain-containing protein</fullName>
    </recommendedName>
</protein>
<keyword evidence="3" id="KW-1185">Reference proteome</keyword>
<reference evidence="2 3" key="1">
    <citation type="journal article" date="2025" name="Int. J. Syst. Evol. Microbiol.">
        <title>Desulfovibrio falkowii sp. nov., Porphyromonas miyakawae sp. nov., Mediterraneibacter flintii sp. nov. and Owariibacterium komagatae gen. nov., sp. nov., isolated from human faeces.</title>
        <authorList>
            <person name="Hamaguchi T."/>
            <person name="Ohara M."/>
            <person name="Hisatomi A."/>
            <person name="Sekiguchi K."/>
            <person name="Takeda J.I."/>
            <person name="Ueyama J."/>
            <person name="Ito M."/>
            <person name="Nishiwaki H."/>
            <person name="Ogi T."/>
            <person name="Hirayama M."/>
            <person name="Ohkuma M."/>
            <person name="Sakamoto M."/>
            <person name="Ohno K."/>
        </authorList>
    </citation>
    <scope>NUCLEOTIDE SEQUENCE [LARGE SCALE GENOMIC DNA]</scope>
    <source>
        <strain evidence="2 3">13CB8C</strain>
    </source>
</reference>
<organism evidence="2 3">
    <name type="scientific">Desulfovibrio falkowii</name>
    <dbReference type="NCBI Taxonomy" id="3136602"/>
    <lineage>
        <taxon>Bacteria</taxon>
        <taxon>Pseudomonadati</taxon>
        <taxon>Thermodesulfobacteriota</taxon>
        <taxon>Desulfovibrionia</taxon>
        <taxon>Desulfovibrionales</taxon>
        <taxon>Desulfovibrionaceae</taxon>
        <taxon>Desulfovibrio</taxon>
    </lineage>
</organism>
<proteinExistence type="predicted"/>
<name>A0ABQ0E9P6_9BACT</name>
<comment type="caution">
    <text evidence="2">The sequence shown here is derived from an EMBL/GenBank/DDBJ whole genome shotgun (WGS) entry which is preliminary data.</text>
</comment>
<dbReference type="Pfam" id="PF03374">
    <property type="entry name" value="ANT"/>
    <property type="match status" value="1"/>
</dbReference>
<dbReference type="InterPro" id="IPR005039">
    <property type="entry name" value="Ant_C"/>
</dbReference>
<dbReference type="EMBL" id="BAAFSG010000001">
    <property type="protein sequence ID" value="GAB1254524.1"/>
    <property type="molecule type" value="Genomic_DNA"/>
</dbReference>
<dbReference type="Proteomes" id="UP001628192">
    <property type="component" value="Unassembled WGS sequence"/>
</dbReference>
<sequence>MYATPQTVEAMLNDPETTIKILTALKEERAQRQALEDRAEADRPKIVFAESIEVAKTSILVGEMAKLIKQSTGHDIGQNRFFDFLRENGYLHKSGSQRNMPTQRCIEAGWMEIKEGTRIGSSGECHITRTTKITGRGQIYFINLFATRKAA</sequence>
<evidence type="ECO:0000313" key="2">
    <source>
        <dbReference type="EMBL" id="GAB1254524.1"/>
    </source>
</evidence>